<dbReference type="InterPro" id="IPR019238">
    <property type="entry name" value="AbiEi_2"/>
</dbReference>
<name>A0A378SWE3_9MYCO</name>
<dbReference type="PIRSF" id="PIRSF012611">
    <property type="entry name" value="UCP012611"/>
    <property type="match status" value="1"/>
</dbReference>
<dbReference type="Pfam" id="PF09952">
    <property type="entry name" value="AbiEi_2"/>
    <property type="match status" value="1"/>
</dbReference>
<organism evidence="1 2">
    <name type="scientific">Mycolicibacterium senegalense</name>
    <dbReference type="NCBI Taxonomy" id="1796"/>
    <lineage>
        <taxon>Bacteria</taxon>
        <taxon>Bacillati</taxon>
        <taxon>Actinomycetota</taxon>
        <taxon>Actinomycetes</taxon>
        <taxon>Mycobacteriales</taxon>
        <taxon>Mycobacteriaceae</taxon>
        <taxon>Mycolicibacterium</taxon>
    </lineage>
</organism>
<sequence length="339" mass="37313">METIPASAAVEIEHQLAKYGIQPHGDVSQLNWSDPVPLALEVGGQIVDTAALYMPEMSATAALRAAHSIPLDVPLFVVGSRIHASSADTMRTRGIWFIDEVGNAYLRGRGLLIDVRGQRGHVSVHSGARDKSSPANPFTPKRAQVVLVLLYEPALADAPLREIAERSGVSLGMAKDAIDALEHIGFVEQLGSRRRLIRQGELLDLWASAYPAGLGRANRLAVVRGDVYQWAMPAELDFAVSGECAVPRLIRNPESLVLYIDGGRDKRLLRSLMLTNRWHNDPHGNIVVRDLFWRDLHPTGQPNTAPVQLVYADLLASRESRQLEVADEMRRNNEGLVEI</sequence>
<dbReference type="Proteomes" id="UP000254945">
    <property type="component" value="Unassembled WGS sequence"/>
</dbReference>
<evidence type="ECO:0000313" key="1">
    <source>
        <dbReference type="EMBL" id="STZ52921.1"/>
    </source>
</evidence>
<proteinExistence type="predicted"/>
<evidence type="ECO:0000313" key="2">
    <source>
        <dbReference type="Proteomes" id="UP000254945"/>
    </source>
</evidence>
<gene>
    <name evidence="1" type="ORF">NCTC4524_00532</name>
</gene>
<dbReference type="EMBL" id="UGQQ01000001">
    <property type="protein sequence ID" value="STZ52921.1"/>
    <property type="molecule type" value="Genomic_DNA"/>
</dbReference>
<dbReference type="AlphaFoldDB" id="A0A378SWE3"/>
<protein>
    <submittedName>
        <fullName evidence="1">Uncharacterized protein conserved in bacteria (DUF2186)</fullName>
    </submittedName>
</protein>
<dbReference type="InterPro" id="IPR016600">
    <property type="entry name" value="UCP012611"/>
</dbReference>
<accession>A0A378SWE3</accession>
<dbReference type="RefSeq" id="WP_036394403.1">
    <property type="nucleotide sequence ID" value="NZ_CP081000.1"/>
</dbReference>
<reference evidence="1 2" key="1">
    <citation type="submission" date="2018-06" db="EMBL/GenBank/DDBJ databases">
        <authorList>
            <consortium name="Pathogen Informatics"/>
            <person name="Doyle S."/>
        </authorList>
    </citation>
    <scope>NUCLEOTIDE SEQUENCE [LARGE SCALE GENOMIC DNA]</scope>
    <source>
        <strain evidence="1 2">NCTC4524</strain>
    </source>
</reference>